<dbReference type="STRING" id="1121022.GCA_000376105_03218"/>
<feature type="transmembrane region" description="Helical" evidence="1">
    <location>
        <begin position="172"/>
        <end position="193"/>
    </location>
</feature>
<dbReference type="RefSeq" id="WP_018082890.1">
    <property type="nucleotide sequence ID" value="NZ_AQWM01000020.1"/>
</dbReference>
<dbReference type="AlphaFoldDB" id="V4PXE9"/>
<accession>V4PXE9</accession>
<feature type="transmembrane region" description="Helical" evidence="1">
    <location>
        <begin position="64"/>
        <end position="92"/>
    </location>
</feature>
<evidence type="ECO:0000256" key="1">
    <source>
        <dbReference type="SAM" id="Phobius"/>
    </source>
</evidence>
<sequence length="206" mass="23057">MKLSAALTHLTLRLLPEHRRIWGEAMAQEARLIETEFEAIEFTLGCLWTATQERIKHMTNLVNIGRWSIGIVTALYGAFFLKCFGNFVAIALGSPDPYYNMLIAHHHAEVAADYLAWQPFTALFLFCMGISHLVAALFLIRWNVRRFTLACLGATLPGIMLLTFGLTRGLPALSVAWPFFPLLLLTCAALALWRMANRPQAPLLAS</sequence>
<dbReference type="OrthoDB" id="5520726at2"/>
<gene>
    <name evidence="2" type="ORF">ABENE_12845</name>
</gene>
<dbReference type="PATRIC" id="fig|1121022.4.peg.2607"/>
<evidence type="ECO:0000313" key="3">
    <source>
        <dbReference type="Proteomes" id="UP000017837"/>
    </source>
</evidence>
<keyword evidence="1" id="KW-0472">Membrane</keyword>
<evidence type="ECO:0000313" key="2">
    <source>
        <dbReference type="EMBL" id="ESQ90260.1"/>
    </source>
</evidence>
<keyword evidence="3" id="KW-1185">Reference proteome</keyword>
<comment type="caution">
    <text evidence="2">The sequence shown here is derived from an EMBL/GenBank/DDBJ whole genome shotgun (WGS) entry which is preliminary data.</text>
</comment>
<feature type="transmembrane region" description="Helical" evidence="1">
    <location>
        <begin position="120"/>
        <end position="140"/>
    </location>
</feature>
<reference evidence="2 3" key="1">
    <citation type="journal article" date="2014" name="Nature">
        <title>Sequential evolution of bacterial morphology by co-option of a developmental regulator.</title>
        <authorList>
            <person name="Jiang C."/>
            <person name="Brown P.J."/>
            <person name="Ducret A."/>
            <person name="Brun Y.V."/>
        </authorList>
    </citation>
    <scope>NUCLEOTIDE SEQUENCE [LARGE SCALE GENOMIC DNA]</scope>
    <source>
        <strain evidence="2 3">DSM 16100</strain>
    </source>
</reference>
<name>V4PXE9_9CAUL</name>
<dbReference type="EMBL" id="AWGB01000025">
    <property type="protein sequence ID" value="ESQ90260.1"/>
    <property type="molecule type" value="Genomic_DNA"/>
</dbReference>
<feature type="transmembrane region" description="Helical" evidence="1">
    <location>
        <begin position="147"/>
        <end position="166"/>
    </location>
</feature>
<keyword evidence="1" id="KW-1133">Transmembrane helix</keyword>
<organism evidence="2 3">
    <name type="scientific">Asticcacaulis benevestitus DSM 16100 = ATCC BAA-896</name>
    <dbReference type="NCBI Taxonomy" id="1121022"/>
    <lineage>
        <taxon>Bacteria</taxon>
        <taxon>Pseudomonadati</taxon>
        <taxon>Pseudomonadota</taxon>
        <taxon>Alphaproteobacteria</taxon>
        <taxon>Caulobacterales</taxon>
        <taxon>Caulobacteraceae</taxon>
        <taxon>Asticcacaulis</taxon>
    </lineage>
</organism>
<proteinExistence type="predicted"/>
<dbReference type="Proteomes" id="UP000017837">
    <property type="component" value="Unassembled WGS sequence"/>
</dbReference>
<protein>
    <submittedName>
        <fullName evidence="2">Uncharacterized protein</fullName>
    </submittedName>
</protein>
<keyword evidence="1" id="KW-0812">Transmembrane</keyword>